<evidence type="ECO:0000313" key="1">
    <source>
        <dbReference type="EMBL" id="KAK3866240.1"/>
    </source>
</evidence>
<keyword evidence="2" id="KW-1185">Reference proteome</keyword>
<dbReference type="EMBL" id="JAWQEG010003435">
    <property type="protein sequence ID" value="KAK3866240.1"/>
    <property type="molecule type" value="Genomic_DNA"/>
</dbReference>
<name>A0AAE1F3D5_PETCI</name>
<organism evidence="1 2">
    <name type="scientific">Petrolisthes cinctipes</name>
    <name type="common">Flat porcelain crab</name>
    <dbReference type="NCBI Taxonomy" id="88211"/>
    <lineage>
        <taxon>Eukaryota</taxon>
        <taxon>Metazoa</taxon>
        <taxon>Ecdysozoa</taxon>
        <taxon>Arthropoda</taxon>
        <taxon>Crustacea</taxon>
        <taxon>Multicrustacea</taxon>
        <taxon>Malacostraca</taxon>
        <taxon>Eumalacostraca</taxon>
        <taxon>Eucarida</taxon>
        <taxon>Decapoda</taxon>
        <taxon>Pleocyemata</taxon>
        <taxon>Anomura</taxon>
        <taxon>Galatheoidea</taxon>
        <taxon>Porcellanidae</taxon>
        <taxon>Petrolisthes</taxon>
    </lineage>
</organism>
<accession>A0AAE1F3D5</accession>
<sequence length="87" mass="9631">MCFGVPLILFGRTCRIETTVHVSLSMLRPTNSPSDTIINKTPILIVSPHAMSLMMKERKKCSPLAKGKGGKRTSQRCALVWEVTTTK</sequence>
<protein>
    <submittedName>
        <fullName evidence="1">Uncharacterized protein</fullName>
    </submittedName>
</protein>
<comment type="caution">
    <text evidence="1">The sequence shown here is derived from an EMBL/GenBank/DDBJ whole genome shotgun (WGS) entry which is preliminary data.</text>
</comment>
<evidence type="ECO:0000313" key="2">
    <source>
        <dbReference type="Proteomes" id="UP001286313"/>
    </source>
</evidence>
<reference evidence="1" key="1">
    <citation type="submission" date="2023-10" db="EMBL/GenBank/DDBJ databases">
        <title>Genome assemblies of two species of porcelain crab, Petrolisthes cinctipes and Petrolisthes manimaculis (Anomura: Porcellanidae).</title>
        <authorList>
            <person name="Angst P."/>
        </authorList>
    </citation>
    <scope>NUCLEOTIDE SEQUENCE</scope>
    <source>
        <strain evidence="1">PB745_01</strain>
        <tissue evidence="1">Gill</tissue>
    </source>
</reference>
<gene>
    <name evidence="1" type="ORF">Pcinc_028217</name>
</gene>
<proteinExistence type="predicted"/>
<dbReference type="Proteomes" id="UP001286313">
    <property type="component" value="Unassembled WGS sequence"/>
</dbReference>
<dbReference type="AlphaFoldDB" id="A0AAE1F3D5"/>